<dbReference type="EMBL" id="BMAT01003890">
    <property type="protein sequence ID" value="GFR64287.1"/>
    <property type="molecule type" value="Genomic_DNA"/>
</dbReference>
<dbReference type="PANTHER" id="PTHR46060:SF1">
    <property type="entry name" value="MARINER MOS1 TRANSPOSASE-LIKE PROTEIN"/>
    <property type="match status" value="1"/>
</dbReference>
<gene>
    <name evidence="1" type="ORF">ElyMa_001918500</name>
</gene>
<sequence length="91" mass="10669">MEVVVHMEYMEQGQTLNSERYISPLRALKLRFRRVWRDNDSILQQENARPHISCLTKDASRQLELTTLPQPAYSPYLAPFDYYLVPDGPSL</sequence>
<dbReference type="InterPro" id="IPR052709">
    <property type="entry name" value="Transposase-MT_Hybrid"/>
</dbReference>
<proteinExistence type="predicted"/>
<protein>
    <submittedName>
        <fullName evidence="1">Histone-lysine n-methyltransferase setmar-like protein</fullName>
    </submittedName>
</protein>
<dbReference type="InterPro" id="IPR036397">
    <property type="entry name" value="RNaseH_sf"/>
</dbReference>
<organism evidence="1 2">
    <name type="scientific">Elysia marginata</name>
    <dbReference type="NCBI Taxonomy" id="1093978"/>
    <lineage>
        <taxon>Eukaryota</taxon>
        <taxon>Metazoa</taxon>
        <taxon>Spiralia</taxon>
        <taxon>Lophotrochozoa</taxon>
        <taxon>Mollusca</taxon>
        <taxon>Gastropoda</taxon>
        <taxon>Heterobranchia</taxon>
        <taxon>Euthyneura</taxon>
        <taxon>Panpulmonata</taxon>
        <taxon>Sacoglossa</taxon>
        <taxon>Placobranchoidea</taxon>
        <taxon>Plakobranchidae</taxon>
        <taxon>Elysia</taxon>
    </lineage>
</organism>
<dbReference type="GO" id="GO:0003676">
    <property type="term" value="F:nucleic acid binding"/>
    <property type="evidence" value="ECO:0007669"/>
    <property type="project" value="InterPro"/>
</dbReference>
<dbReference type="Proteomes" id="UP000762676">
    <property type="component" value="Unassembled WGS sequence"/>
</dbReference>
<dbReference type="PANTHER" id="PTHR46060">
    <property type="entry name" value="MARINER MOS1 TRANSPOSASE-LIKE PROTEIN"/>
    <property type="match status" value="1"/>
</dbReference>
<evidence type="ECO:0000313" key="1">
    <source>
        <dbReference type="EMBL" id="GFR64287.1"/>
    </source>
</evidence>
<reference evidence="1 2" key="1">
    <citation type="journal article" date="2021" name="Elife">
        <title>Chloroplast acquisition without the gene transfer in kleptoplastic sea slugs, Plakobranchus ocellatus.</title>
        <authorList>
            <person name="Maeda T."/>
            <person name="Takahashi S."/>
            <person name="Yoshida T."/>
            <person name="Shimamura S."/>
            <person name="Takaki Y."/>
            <person name="Nagai Y."/>
            <person name="Toyoda A."/>
            <person name="Suzuki Y."/>
            <person name="Arimoto A."/>
            <person name="Ishii H."/>
            <person name="Satoh N."/>
            <person name="Nishiyama T."/>
            <person name="Hasebe M."/>
            <person name="Maruyama T."/>
            <person name="Minagawa J."/>
            <person name="Obokata J."/>
            <person name="Shigenobu S."/>
        </authorList>
    </citation>
    <scope>NUCLEOTIDE SEQUENCE [LARGE SCALE GENOMIC DNA]</scope>
</reference>
<name>A0AAV4ETD0_9GAST</name>
<evidence type="ECO:0000313" key="2">
    <source>
        <dbReference type="Proteomes" id="UP000762676"/>
    </source>
</evidence>
<comment type="caution">
    <text evidence="1">The sequence shown here is derived from an EMBL/GenBank/DDBJ whole genome shotgun (WGS) entry which is preliminary data.</text>
</comment>
<keyword evidence="2" id="KW-1185">Reference proteome</keyword>
<accession>A0AAV4ETD0</accession>
<dbReference type="AlphaFoldDB" id="A0AAV4ETD0"/>
<dbReference type="Gene3D" id="3.30.420.10">
    <property type="entry name" value="Ribonuclease H-like superfamily/Ribonuclease H"/>
    <property type="match status" value="1"/>
</dbReference>